<organism evidence="3 4">
    <name type="scientific">Prorocentrum cordatum</name>
    <dbReference type="NCBI Taxonomy" id="2364126"/>
    <lineage>
        <taxon>Eukaryota</taxon>
        <taxon>Sar</taxon>
        <taxon>Alveolata</taxon>
        <taxon>Dinophyceae</taxon>
        <taxon>Prorocentrales</taxon>
        <taxon>Prorocentraceae</taxon>
        <taxon>Prorocentrum</taxon>
    </lineage>
</organism>
<proteinExistence type="predicted"/>
<dbReference type="Gene3D" id="1.10.238.10">
    <property type="entry name" value="EF-hand"/>
    <property type="match status" value="1"/>
</dbReference>
<accession>A0ABN9UBA2</accession>
<evidence type="ECO:0000313" key="3">
    <source>
        <dbReference type="EMBL" id="CAK0856638.1"/>
    </source>
</evidence>
<sequence length="342" mass="37284">MLPMLPFHRAEASGGAAASYRGLCRAVEDSWSACVRFPGAKIGAACGHCRVGHALGLVRARAGTCDGCLRSVEEGEWVSECAPCAWYLCHRCQLQQCSQYSESETLEEMLQELFRLHDLNGNGALEEEELVQLNSKVAMLHHGRDSDLEAVKAKYRALFREKLDPLGRPVGYATFRGYVQQVLQGLDRNLTAQEMIVEQFVAEAGSARAAFRVPSFAESADGAFLSKLSLHSSLLIPSASEAAGIRGPLIVSEPSSTPHQNRLEKARTQLPSMELLRSDLVGGRCLAGSLEGVTDDEVEASGVLDDLMEAWCSQNWCTDRHHECADDPFCRGDLRGDIDEAG</sequence>
<dbReference type="Proteomes" id="UP001189429">
    <property type="component" value="Unassembled WGS sequence"/>
</dbReference>
<dbReference type="InterPro" id="IPR018247">
    <property type="entry name" value="EF_Hand_1_Ca_BS"/>
</dbReference>
<keyword evidence="4" id="KW-1185">Reference proteome</keyword>
<evidence type="ECO:0000256" key="1">
    <source>
        <dbReference type="ARBA" id="ARBA00022837"/>
    </source>
</evidence>
<keyword evidence="1" id="KW-0106">Calcium</keyword>
<dbReference type="SUPFAM" id="SSF47473">
    <property type="entry name" value="EF-hand"/>
    <property type="match status" value="1"/>
</dbReference>
<dbReference type="PROSITE" id="PS50222">
    <property type="entry name" value="EF_HAND_2"/>
    <property type="match status" value="1"/>
</dbReference>
<evidence type="ECO:0000313" key="4">
    <source>
        <dbReference type="Proteomes" id="UP001189429"/>
    </source>
</evidence>
<evidence type="ECO:0000259" key="2">
    <source>
        <dbReference type="PROSITE" id="PS50222"/>
    </source>
</evidence>
<feature type="domain" description="EF-hand" evidence="2">
    <location>
        <begin position="105"/>
        <end position="140"/>
    </location>
</feature>
<dbReference type="PROSITE" id="PS00018">
    <property type="entry name" value="EF_HAND_1"/>
    <property type="match status" value="1"/>
</dbReference>
<dbReference type="InterPro" id="IPR011992">
    <property type="entry name" value="EF-hand-dom_pair"/>
</dbReference>
<gene>
    <name evidence="3" type="ORF">PCOR1329_LOCUS46993</name>
</gene>
<dbReference type="InterPro" id="IPR002048">
    <property type="entry name" value="EF_hand_dom"/>
</dbReference>
<dbReference type="EMBL" id="CAUYUJ010015657">
    <property type="protein sequence ID" value="CAK0856638.1"/>
    <property type="molecule type" value="Genomic_DNA"/>
</dbReference>
<name>A0ABN9UBA2_9DINO</name>
<protein>
    <recommendedName>
        <fullName evidence="2">EF-hand domain-containing protein</fullName>
    </recommendedName>
</protein>
<reference evidence="3" key="1">
    <citation type="submission" date="2023-10" db="EMBL/GenBank/DDBJ databases">
        <authorList>
            <person name="Chen Y."/>
            <person name="Shah S."/>
            <person name="Dougan E. K."/>
            <person name="Thang M."/>
            <person name="Chan C."/>
        </authorList>
    </citation>
    <scope>NUCLEOTIDE SEQUENCE [LARGE SCALE GENOMIC DNA]</scope>
</reference>
<comment type="caution">
    <text evidence="3">The sequence shown here is derived from an EMBL/GenBank/DDBJ whole genome shotgun (WGS) entry which is preliminary data.</text>
</comment>